<dbReference type="InterPro" id="IPR036388">
    <property type="entry name" value="WH-like_DNA-bd_sf"/>
</dbReference>
<dbReference type="Gene3D" id="3.40.50.450">
    <property type="match status" value="1"/>
</dbReference>
<accession>A0A1G2NFI8</accession>
<organism evidence="4 5">
    <name type="scientific">Candidatus Taylorbacteria bacterium RIFCSPLOWO2_01_FULL_45_15b</name>
    <dbReference type="NCBI Taxonomy" id="1802319"/>
    <lineage>
        <taxon>Bacteria</taxon>
        <taxon>Candidatus Tayloriibacteriota</taxon>
    </lineage>
</organism>
<feature type="domain" description="Smf/DprA SLOG" evidence="2">
    <location>
        <begin position="9"/>
        <end position="216"/>
    </location>
</feature>
<dbReference type="InterPro" id="IPR003488">
    <property type="entry name" value="DprA"/>
</dbReference>
<dbReference type="EMBL" id="MHRX01000004">
    <property type="protein sequence ID" value="OHA34855.1"/>
    <property type="molecule type" value="Genomic_DNA"/>
</dbReference>
<dbReference type="Gene3D" id="1.10.10.10">
    <property type="entry name" value="Winged helix-like DNA-binding domain superfamily/Winged helix DNA-binding domain"/>
    <property type="match status" value="1"/>
</dbReference>
<gene>
    <name evidence="4" type="ORF">A2928_01490</name>
</gene>
<name>A0A1G2NFI8_9BACT</name>
<feature type="domain" description="DprA winged helix" evidence="3">
    <location>
        <begin position="232"/>
        <end position="278"/>
    </location>
</feature>
<dbReference type="AlphaFoldDB" id="A0A1G2NFI8"/>
<evidence type="ECO:0000313" key="5">
    <source>
        <dbReference type="Proteomes" id="UP000176221"/>
    </source>
</evidence>
<protein>
    <submittedName>
        <fullName evidence="4">DNA protecting protein DprA</fullName>
    </submittedName>
</protein>
<comment type="similarity">
    <text evidence="1">Belongs to the DprA/Smf family.</text>
</comment>
<dbReference type="STRING" id="1802319.A2928_01490"/>
<sequence>MKATITKLTPEKFPTLLKEINDPPKELYIQGQYPGEENKFLTVVGSRRISPYGRTACEKLIAGLSGYPIVIISGLAMGADSVAHESALENNLTTVAVPGSGLEDGVLYPRSNVRLAKKILENKGALLSEYAPDFQATPWSFPRRNRIMAGLSHATLVIEAEKMSGTLITSKLATEYNRDVLALPGPITSSLSEGPNMLIRLGATPITSSENILEVLGFKVEQKKEKDFSECTEEEKMILDALSSPISRDLLIRLLGWPAHKTNITLASLELNGYIAEEMGEIRKV</sequence>
<evidence type="ECO:0000259" key="2">
    <source>
        <dbReference type="Pfam" id="PF02481"/>
    </source>
</evidence>
<dbReference type="PANTHER" id="PTHR43022">
    <property type="entry name" value="PROTEIN SMF"/>
    <property type="match status" value="1"/>
</dbReference>
<evidence type="ECO:0000256" key="1">
    <source>
        <dbReference type="ARBA" id="ARBA00006525"/>
    </source>
</evidence>
<dbReference type="Pfam" id="PF02481">
    <property type="entry name" value="DNA_processg_A"/>
    <property type="match status" value="1"/>
</dbReference>
<evidence type="ECO:0000259" key="3">
    <source>
        <dbReference type="Pfam" id="PF17782"/>
    </source>
</evidence>
<dbReference type="PANTHER" id="PTHR43022:SF1">
    <property type="entry name" value="PROTEIN SMF"/>
    <property type="match status" value="1"/>
</dbReference>
<reference evidence="4 5" key="1">
    <citation type="journal article" date="2016" name="Nat. Commun.">
        <title>Thousands of microbial genomes shed light on interconnected biogeochemical processes in an aquifer system.</title>
        <authorList>
            <person name="Anantharaman K."/>
            <person name="Brown C.T."/>
            <person name="Hug L.A."/>
            <person name="Sharon I."/>
            <person name="Castelle C.J."/>
            <person name="Probst A.J."/>
            <person name="Thomas B.C."/>
            <person name="Singh A."/>
            <person name="Wilkins M.J."/>
            <person name="Karaoz U."/>
            <person name="Brodie E.L."/>
            <person name="Williams K.H."/>
            <person name="Hubbard S.S."/>
            <person name="Banfield J.F."/>
        </authorList>
    </citation>
    <scope>NUCLEOTIDE SEQUENCE [LARGE SCALE GENOMIC DNA]</scope>
</reference>
<dbReference type="GO" id="GO:0009294">
    <property type="term" value="P:DNA-mediated transformation"/>
    <property type="evidence" value="ECO:0007669"/>
    <property type="project" value="InterPro"/>
</dbReference>
<dbReference type="Pfam" id="PF17782">
    <property type="entry name" value="WHD_DprA"/>
    <property type="match status" value="1"/>
</dbReference>
<evidence type="ECO:0000313" key="4">
    <source>
        <dbReference type="EMBL" id="OHA34855.1"/>
    </source>
</evidence>
<dbReference type="SUPFAM" id="SSF102405">
    <property type="entry name" value="MCP/YpsA-like"/>
    <property type="match status" value="1"/>
</dbReference>
<dbReference type="NCBIfam" id="TIGR00732">
    <property type="entry name" value="dprA"/>
    <property type="match status" value="1"/>
</dbReference>
<comment type="caution">
    <text evidence="4">The sequence shown here is derived from an EMBL/GenBank/DDBJ whole genome shotgun (WGS) entry which is preliminary data.</text>
</comment>
<dbReference type="InterPro" id="IPR057666">
    <property type="entry name" value="DrpA_SLOG"/>
</dbReference>
<dbReference type="InterPro" id="IPR041614">
    <property type="entry name" value="DprA_WH"/>
</dbReference>
<proteinExistence type="inferred from homology"/>
<dbReference type="Proteomes" id="UP000176221">
    <property type="component" value="Unassembled WGS sequence"/>
</dbReference>